<name>A0A1I1Y7D3_9BACL</name>
<feature type="transmembrane region" description="Helical" evidence="1">
    <location>
        <begin position="41"/>
        <end position="62"/>
    </location>
</feature>
<dbReference type="SMART" id="SM00460">
    <property type="entry name" value="TGc"/>
    <property type="match status" value="1"/>
</dbReference>
<dbReference type="InterPro" id="IPR002931">
    <property type="entry name" value="Transglutaminase-like"/>
</dbReference>
<protein>
    <submittedName>
        <fullName evidence="3">Transglutaminase-like superfamily protein</fullName>
    </submittedName>
</protein>
<dbReference type="Pfam" id="PF01841">
    <property type="entry name" value="Transglut_core"/>
    <property type="match status" value="1"/>
</dbReference>
<keyword evidence="1" id="KW-1133">Transmembrane helix</keyword>
<feature type="transmembrane region" description="Helical" evidence="1">
    <location>
        <begin position="12"/>
        <end position="29"/>
    </location>
</feature>
<dbReference type="OrthoDB" id="1817605at2"/>
<evidence type="ECO:0000313" key="3">
    <source>
        <dbReference type="EMBL" id="SFE14918.1"/>
    </source>
</evidence>
<organism evidence="3 4">
    <name type="scientific">Paenibacillus catalpae</name>
    <dbReference type="NCBI Taxonomy" id="1045775"/>
    <lineage>
        <taxon>Bacteria</taxon>
        <taxon>Bacillati</taxon>
        <taxon>Bacillota</taxon>
        <taxon>Bacilli</taxon>
        <taxon>Bacillales</taxon>
        <taxon>Paenibacillaceae</taxon>
        <taxon>Paenibacillus</taxon>
    </lineage>
</organism>
<dbReference type="InterPro" id="IPR038765">
    <property type="entry name" value="Papain-like_cys_pep_sf"/>
</dbReference>
<feature type="transmembrane region" description="Helical" evidence="1">
    <location>
        <begin position="108"/>
        <end position="134"/>
    </location>
</feature>
<gene>
    <name evidence="3" type="ORF">SAMN05216378_2497</name>
</gene>
<keyword evidence="1" id="KW-0812">Transmembrane</keyword>
<dbReference type="Gene3D" id="3.10.620.30">
    <property type="match status" value="1"/>
</dbReference>
<dbReference type="RefSeq" id="WP_091185210.1">
    <property type="nucleotide sequence ID" value="NZ_FOMT01000002.1"/>
</dbReference>
<dbReference type="Proteomes" id="UP000198855">
    <property type="component" value="Unassembled WGS sequence"/>
</dbReference>
<dbReference type="PANTHER" id="PTHR33490">
    <property type="entry name" value="BLR5614 PROTEIN-RELATED"/>
    <property type="match status" value="1"/>
</dbReference>
<accession>A0A1I1Y7D3</accession>
<dbReference type="SUPFAM" id="SSF54001">
    <property type="entry name" value="Cysteine proteinases"/>
    <property type="match status" value="1"/>
</dbReference>
<dbReference type="PANTHER" id="PTHR33490:SF3">
    <property type="entry name" value="CONSERVED INTEGRAL MEMBRANE PROTEIN"/>
    <property type="match status" value="1"/>
</dbReference>
<keyword evidence="1" id="KW-0472">Membrane</keyword>
<feature type="domain" description="Transglutaminase-like" evidence="2">
    <location>
        <begin position="301"/>
        <end position="365"/>
    </location>
</feature>
<evidence type="ECO:0000259" key="2">
    <source>
        <dbReference type="SMART" id="SM00460"/>
    </source>
</evidence>
<evidence type="ECO:0000256" key="1">
    <source>
        <dbReference type="SAM" id="Phobius"/>
    </source>
</evidence>
<dbReference type="EMBL" id="FOMT01000002">
    <property type="protein sequence ID" value="SFE14918.1"/>
    <property type="molecule type" value="Genomic_DNA"/>
</dbReference>
<evidence type="ECO:0000313" key="4">
    <source>
        <dbReference type="Proteomes" id="UP000198855"/>
    </source>
</evidence>
<reference evidence="4" key="1">
    <citation type="submission" date="2016-10" db="EMBL/GenBank/DDBJ databases">
        <authorList>
            <person name="Varghese N."/>
            <person name="Submissions S."/>
        </authorList>
    </citation>
    <scope>NUCLEOTIDE SEQUENCE [LARGE SCALE GENOMIC DNA]</scope>
    <source>
        <strain evidence="4">CGMCC 1.10784</strain>
    </source>
</reference>
<proteinExistence type="predicted"/>
<keyword evidence="4" id="KW-1185">Reference proteome</keyword>
<dbReference type="AlphaFoldDB" id="A0A1I1Y7D3"/>
<dbReference type="STRING" id="1045775.SAMN05216378_2497"/>
<sequence>MMEWFRAGTVWEPVSLIVLLLLLVSLLQGMRRGASGSARRLFFFVWDGVIMIVCLVLAGQIAGGLSPKAADWLSAHVEVPQRELGATSQAWYTFITSLRDFALLRYGILFLLSYLLLRLAASFLVPLLEMLFAARQRPGRHESMDRLPGGRAASRAAGAVFGTVHGAGRAFVFVAALFIYVSLAPNGLWSGTIQQSPLYMKASAVLEPVAGDMLTGRGPVLAEAVQAEFQNVLQRKYEIIDYNIPADIEQAALQITKDKSGEEEKARALYDWLGSRIAYDWDKADNYVDNGVWKEQTPEETFETRKGVCIDVARLYAVMARASGLEVKVVTGTGLDGNGGSGPHAWNEVKIGGENGSWIPLDATWASSGDWFNPDNFDKTHIRAV</sequence>